<proteinExistence type="predicted"/>
<feature type="transmembrane region" description="Helical" evidence="5">
    <location>
        <begin position="9"/>
        <end position="29"/>
    </location>
</feature>
<evidence type="ECO:0000313" key="6">
    <source>
        <dbReference type="EMBL" id="MCG2617103.1"/>
    </source>
</evidence>
<dbReference type="Gene3D" id="1.20.1740.10">
    <property type="entry name" value="Amino acid/polyamine transporter I"/>
    <property type="match status" value="1"/>
</dbReference>
<dbReference type="InterPro" id="IPR002293">
    <property type="entry name" value="AA/rel_permease1"/>
</dbReference>
<comment type="subcellular location">
    <subcellularLocation>
        <location evidence="1">Membrane</location>
        <topology evidence="1">Multi-pass membrane protein</topology>
    </subcellularLocation>
</comment>
<evidence type="ECO:0000256" key="3">
    <source>
        <dbReference type="ARBA" id="ARBA00022989"/>
    </source>
</evidence>
<accession>A0ABS9KXS6</accession>
<feature type="transmembrane region" description="Helical" evidence="5">
    <location>
        <begin position="353"/>
        <end position="371"/>
    </location>
</feature>
<reference evidence="6" key="1">
    <citation type="submission" date="2022-01" db="EMBL/GenBank/DDBJ databases">
        <authorList>
            <person name="Jo J.-H."/>
            <person name="Im W.-T."/>
        </authorList>
    </citation>
    <scope>NUCLEOTIDE SEQUENCE</scope>
    <source>
        <strain evidence="6">NA20</strain>
    </source>
</reference>
<keyword evidence="7" id="KW-1185">Reference proteome</keyword>
<dbReference type="Pfam" id="PF13520">
    <property type="entry name" value="AA_permease_2"/>
    <property type="match status" value="1"/>
</dbReference>
<gene>
    <name evidence="6" type="ORF">LZZ85_22600</name>
</gene>
<feature type="transmembrane region" description="Helical" evidence="5">
    <location>
        <begin position="255"/>
        <end position="276"/>
    </location>
</feature>
<feature type="transmembrane region" description="Helical" evidence="5">
    <location>
        <begin position="86"/>
        <end position="115"/>
    </location>
</feature>
<feature type="transmembrane region" description="Helical" evidence="5">
    <location>
        <begin position="409"/>
        <end position="432"/>
    </location>
</feature>
<feature type="transmembrane region" description="Helical" evidence="5">
    <location>
        <begin position="377"/>
        <end position="397"/>
    </location>
</feature>
<feature type="transmembrane region" description="Helical" evidence="5">
    <location>
        <begin position="296"/>
        <end position="317"/>
    </location>
</feature>
<evidence type="ECO:0000256" key="1">
    <source>
        <dbReference type="ARBA" id="ARBA00004141"/>
    </source>
</evidence>
<dbReference type="PIRSF" id="PIRSF006060">
    <property type="entry name" value="AA_transporter"/>
    <property type="match status" value="1"/>
</dbReference>
<keyword evidence="3 5" id="KW-1133">Transmembrane helix</keyword>
<dbReference type="EMBL" id="JAKLTR010000017">
    <property type="protein sequence ID" value="MCG2617103.1"/>
    <property type="molecule type" value="Genomic_DNA"/>
</dbReference>
<keyword evidence="4 5" id="KW-0472">Membrane</keyword>
<feature type="transmembrane region" description="Helical" evidence="5">
    <location>
        <begin position="178"/>
        <end position="196"/>
    </location>
</feature>
<evidence type="ECO:0000256" key="5">
    <source>
        <dbReference type="SAM" id="Phobius"/>
    </source>
</evidence>
<evidence type="ECO:0000256" key="2">
    <source>
        <dbReference type="ARBA" id="ARBA00022692"/>
    </source>
</evidence>
<sequence>MPSTLSKKIGFWSATSIIAGSIIGSAVFIKPAAMAAQLGSPVLLTVVWVIAGLLSLSGAMIYAELGAAMPETGGIYVFFRRIFGNFTAFLYGWSALAVINTAAVAAIAFVCARYANYFLHLPYFDESTIAAARLHIPLIGDLFPLQDIGIKSVAVLLVLSFTWLNYRSARAGNGFQVISTVLKLAVIAILIGGLLFSGKGDVANFFHNNAQLPDNMIGAIVVAMTGAFYAYDGWINITFVAGEIKDPQKNIPRSLITGMLICMIVYVLINQAYLYILPVEKMSTSSLVAADAIEAAWGHTGGLVIAVFIVICTLGAVNGNLMTTARVTYAMGHDRNFFHWAGKTHKTYLTPGNALWLHAAWTCLFIITGSFDMLADMFVFVTWIAYALGAVGIFMLRKKKTGTTLPYKSWGYPVLPFLFILFSLFYLIVTVWNDISNYINHRQPVINSLLGLLLTASGIPLYFYLRRKTK</sequence>
<evidence type="ECO:0000313" key="7">
    <source>
        <dbReference type="Proteomes" id="UP001165367"/>
    </source>
</evidence>
<organism evidence="6 7">
    <name type="scientific">Terrimonas ginsenosidimutans</name>
    <dbReference type="NCBI Taxonomy" id="2908004"/>
    <lineage>
        <taxon>Bacteria</taxon>
        <taxon>Pseudomonadati</taxon>
        <taxon>Bacteroidota</taxon>
        <taxon>Chitinophagia</taxon>
        <taxon>Chitinophagales</taxon>
        <taxon>Chitinophagaceae</taxon>
        <taxon>Terrimonas</taxon>
    </lineage>
</organism>
<feature type="transmembrane region" description="Helical" evidence="5">
    <location>
        <begin position="148"/>
        <end position="166"/>
    </location>
</feature>
<comment type="caution">
    <text evidence="6">The sequence shown here is derived from an EMBL/GenBank/DDBJ whole genome shotgun (WGS) entry which is preliminary data.</text>
</comment>
<dbReference type="RefSeq" id="WP_237875640.1">
    <property type="nucleotide sequence ID" value="NZ_JAKLTR010000017.1"/>
</dbReference>
<dbReference type="PANTHER" id="PTHR11785">
    <property type="entry name" value="AMINO ACID TRANSPORTER"/>
    <property type="match status" value="1"/>
</dbReference>
<dbReference type="InterPro" id="IPR050598">
    <property type="entry name" value="AminoAcid_Transporter"/>
</dbReference>
<dbReference type="PANTHER" id="PTHR11785:SF512">
    <property type="entry name" value="SOBREMESA, ISOFORM B"/>
    <property type="match status" value="1"/>
</dbReference>
<name>A0ABS9KXS6_9BACT</name>
<dbReference type="Proteomes" id="UP001165367">
    <property type="component" value="Unassembled WGS sequence"/>
</dbReference>
<feature type="transmembrane region" description="Helical" evidence="5">
    <location>
        <begin position="41"/>
        <end position="65"/>
    </location>
</feature>
<feature type="transmembrane region" description="Helical" evidence="5">
    <location>
        <begin position="216"/>
        <end position="234"/>
    </location>
</feature>
<evidence type="ECO:0000256" key="4">
    <source>
        <dbReference type="ARBA" id="ARBA00023136"/>
    </source>
</evidence>
<keyword evidence="2 5" id="KW-0812">Transmembrane</keyword>
<protein>
    <submittedName>
        <fullName evidence="6">Amino acid permease</fullName>
    </submittedName>
</protein>
<feature type="transmembrane region" description="Helical" evidence="5">
    <location>
        <begin position="444"/>
        <end position="465"/>
    </location>
</feature>